<feature type="transmembrane region" description="Helical" evidence="5">
    <location>
        <begin position="216"/>
        <end position="238"/>
    </location>
</feature>
<comment type="subcellular location">
    <subcellularLocation>
        <location evidence="1">Endomembrane system</location>
        <topology evidence="1">Multi-pass membrane protein</topology>
    </subcellularLocation>
</comment>
<dbReference type="InterPro" id="IPR011020">
    <property type="entry name" value="HTTM-like"/>
</dbReference>
<gene>
    <name evidence="7" type="ORF">CLV51_102406</name>
</gene>
<dbReference type="InterPro" id="IPR052964">
    <property type="entry name" value="Sporulation_signal_mat"/>
</dbReference>
<dbReference type="OrthoDB" id="1260738at2"/>
<comment type="caution">
    <text evidence="7">The sequence shown here is derived from an EMBL/GenBank/DDBJ whole genome shotgun (WGS) entry which is preliminary data.</text>
</comment>
<dbReference type="EMBL" id="PYAW01000002">
    <property type="protein sequence ID" value="PSL47549.1"/>
    <property type="molecule type" value="Genomic_DNA"/>
</dbReference>
<dbReference type="PANTHER" id="PTHR39535:SF2">
    <property type="entry name" value="HTTM DOMAIN-CONTAINING PROTEIN"/>
    <property type="match status" value="1"/>
</dbReference>
<keyword evidence="3 5" id="KW-1133">Transmembrane helix</keyword>
<feature type="transmembrane region" description="Helical" evidence="5">
    <location>
        <begin position="161"/>
        <end position="179"/>
    </location>
</feature>
<dbReference type="RefSeq" id="WP_106527993.1">
    <property type="nucleotide sequence ID" value="NZ_PYAW01000002.1"/>
</dbReference>
<dbReference type="Proteomes" id="UP000240971">
    <property type="component" value="Unassembled WGS sequence"/>
</dbReference>
<sequence>MTLYKNMIRMEEKNNYSFYLAVFRIFICLHLVKNIIFQWPYLDILYGPQSFIHPTPTVLTELLGIKSFFIRAHYQAFITLYLIIIVGYLFGVGKHFTALILFLFYETIQRLCNIVLNGGDNFMRFIMLYMVFADSYQYFSIRAISIKNETMKRLSNLASNLAVRAVTIHFCIVYFWSAFHKIHADVWFNGVATYYIMSLARFKGTPWNDWLVKNGYMVTMTTYFTLLIEMYFPVLVWFRKTRLPVIICGIALHIGIYIFMMIYGFEIIFIFTYGFFFTDKEWLGMLNKVISRINSIARWKIPTLVPEPGTEIRLT</sequence>
<evidence type="ECO:0000313" key="8">
    <source>
        <dbReference type="Proteomes" id="UP000240971"/>
    </source>
</evidence>
<evidence type="ECO:0000256" key="1">
    <source>
        <dbReference type="ARBA" id="ARBA00004127"/>
    </source>
</evidence>
<organism evidence="7 8">
    <name type="scientific">Chitinophaga niastensis</name>
    <dbReference type="NCBI Taxonomy" id="536980"/>
    <lineage>
        <taxon>Bacteria</taxon>
        <taxon>Pseudomonadati</taxon>
        <taxon>Bacteroidota</taxon>
        <taxon>Chitinophagia</taxon>
        <taxon>Chitinophagales</taxon>
        <taxon>Chitinophagaceae</taxon>
        <taxon>Chitinophaga</taxon>
    </lineage>
</organism>
<feature type="transmembrane region" description="Helical" evidence="5">
    <location>
        <begin position="250"/>
        <end position="276"/>
    </location>
</feature>
<evidence type="ECO:0000259" key="6">
    <source>
        <dbReference type="SMART" id="SM00752"/>
    </source>
</evidence>
<feature type="domain" description="HTTM-like" evidence="6">
    <location>
        <begin position="12"/>
        <end position="281"/>
    </location>
</feature>
<accession>A0A2P8HMW0</accession>
<evidence type="ECO:0000256" key="4">
    <source>
        <dbReference type="ARBA" id="ARBA00023136"/>
    </source>
</evidence>
<keyword evidence="4 5" id="KW-0472">Membrane</keyword>
<evidence type="ECO:0000256" key="3">
    <source>
        <dbReference type="ARBA" id="ARBA00022989"/>
    </source>
</evidence>
<keyword evidence="2 5" id="KW-0812">Transmembrane</keyword>
<evidence type="ECO:0000256" key="2">
    <source>
        <dbReference type="ARBA" id="ARBA00022692"/>
    </source>
</evidence>
<dbReference type="PANTHER" id="PTHR39535">
    <property type="entry name" value="SPORULATION-DELAYING PROTEIN SDPB"/>
    <property type="match status" value="1"/>
</dbReference>
<name>A0A2P8HMW0_CHINA</name>
<dbReference type="GO" id="GO:0012505">
    <property type="term" value="C:endomembrane system"/>
    <property type="evidence" value="ECO:0007669"/>
    <property type="project" value="UniProtKB-SubCell"/>
</dbReference>
<reference evidence="7 8" key="1">
    <citation type="submission" date="2018-03" db="EMBL/GenBank/DDBJ databases">
        <title>Genomic Encyclopedia of Archaeal and Bacterial Type Strains, Phase II (KMG-II): from individual species to whole genera.</title>
        <authorList>
            <person name="Goeker M."/>
        </authorList>
    </citation>
    <scope>NUCLEOTIDE SEQUENCE [LARGE SCALE GENOMIC DNA]</scope>
    <source>
        <strain evidence="7 8">DSM 24859</strain>
    </source>
</reference>
<proteinExistence type="predicted"/>
<feature type="transmembrane region" description="Helical" evidence="5">
    <location>
        <begin position="21"/>
        <end position="41"/>
    </location>
</feature>
<dbReference type="SMART" id="SM00752">
    <property type="entry name" value="HTTM"/>
    <property type="match status" value="1"/>
</dbReference>
<dbReference type="AlphaFoldDB" id="A0A2P8HMW0"/>
<keyword evidence="8" id="KW-1185">Reference proteome</keyword>
<protein>
    <recommendedName>
        <fullName evidence="6">HTTM-like domain-containing protein</fullName>
    </recommendedName>
</protein>
<evidence type="ECO:0000313" key="7">
    <source>
        <dbReference type="EMBL" id="PSL47549.1"/>
    </source>
</evidence>
<evidence type="ECO:0000256" key="5">
    <source>
        <dbReference type="SAM" id="Phobius"/>
    </source>
</evidence>